<proteinExistence type="predicted"/>
<dbReference type="Proteomes" id="UP000187891">
    <property type="component" value="Unassembled WGS sequence"/>
</dbReference>
<organism evidence="1 2">
    <name type="scientific">Agrobacterium rosae</name>
    <dbReference type="NCBI Taxonomy" id="1972867"/>
    <lineage>
        <taxon>Bacteria</taxon>
        <taxon>Pseudomonadati</taxon>
        <taxon>Pseudomonadota</taxon>
        <taxon>Alphaproteobacteria</taxon>
        <taxon>Hyphomicrobiales</taxon>
        <taxon>Rhizobiaceae</taxon>
        <taxon>Rhizobium/Agrobacterium group</taxon>
        <taxon>Agrobacterium</taxon>
    </lineage>
</organism>
<name>A0A1R3U387_9HYPH</name>
<reference evidence="2" key="1">
    <citation type="submission" date="2016-10" db="EMBL/GenBank/DDBJ databases">
        <authorList>
            <person name="Wibberg D."/>
        </authorList>
    </citation>
    <scope>NUCLEOTIDE SEQUENCE [LARGE SCALE GENOMIC DNA]</scope>
</reference>
<sequence length="312" mass="35249">MGACMGFDIGEAIQHARSMRSRFLVDTPSAALDNTAELIDRFWPIESGQLDRTRMRTHIYRVDKKATDQGAEFLKRRNSAIIAKLSLRDWGYADNTGKAIPQLIDELDRDLALIAKDGLTPYERYVEKRVDPSVSSETLRHNRGLTPKVRAQLFSNGLATIRPVEKRKGRKRLNPISENTILRTAPFIRSRENWRAGEIYFACRALHSITQWANDPNTDAADCDVLAQRYRLSELYVSQSKIAPETYAVRLAVAITSAKHLQSGTDHYSPDDDVARGAFFFYGHFLQATKGKKNGTGEMPSVFLNKLLESLE</sequence>
<evidence type="ECO:0000313" key="2">
    <source>
        <dbReference type="Proteomes" id="UP000187891"/>
    </source>
</evidence>
<dbReference type="AlphaFoldDB" id="A0A1R3U387"/>
<dbReference type="STRING" id="1907666.DSM25559_5283"/>
<accession>A0A1R3U387</accession>
<dbReference type="EMBL" id="FMUE01000026">
    <property type="protein sequence ID" value="SCX36020.1"/>
    <property type="molecule type" value="Genomic_DNA"/>
</dbReference>
<evidence type="ECO:0000313" key="1">
    <source>
        <dbReference type="EMBL" id="SCX36020.1"/>
    </source>
</evidence>
<gene>
    <name evidence="1" type="ORF">DSM25559_5283</name>
</gene>
<protein>
    <submittedName>
        <fullName evidence="1">Uncharacterized protein</fullName>
    </submittedName>
</protein>